<dbReference type="SUPFAM" id="SSF161098">
    <property type="entry name" value="MetI-like"/>
    <property type="match status" value="1"/>
</dbReference>
<evidence type="ECO:0000313" key="10">
    <source>
        <dbReference type="EMBL" id="MFC0266534.1"/>
    </source>
</evidence>
<feature type="transmembrane region" description="Helical" evidence="8">
    <location>
        <begin position="146"/>
        <end position="165"/>
    </location>
</feature>
<dbReference type="PANTHER" id="PTHR32243">
    <property type="entry name" value="MALTOSE TRANSPORT SYSTEM PERMEASE-RELATED"/>
    <property type="match status" value="1"/>
</dbReference>
<keyword evidence="5 8" id="KW-0812">Transmembrane</keyword>
<comment type="subcellular location">
    <subcellularLocation>
        <location evidence="1 8">Cell membrane</location>
        <topology evidence="1 8">Multi-pass membrane protein</topology>
    </subcellularLocation>
</comment>
<name>A0ABV6FYZ2_9GAMM</name>
<protein>
    <submittedName>
        <fullName evidence="10">Carbohydrate ABC transporter permease</fullName>
    </submittedName>
</protein>
<accession>A0ABV6FYZ2</accession>
<dbReference type="Pfam" id="PF00528">
    <property type="entry name" value="BPD_transp_1"/>
    <property type="match status" value="1"/>
</dbReference>
<feature type="transmembrane region" description="Helical" evidence="8">
    <location>
        <begin position="245"/>
        <end position="268"/>
    </location>
</feature>
<feature type="domain" description="ABC transmembrane type-1" evidence="9">
    <location>
        <begin position="77"/>
        <end position="269"/>
    </location>
</feature>
<evidence type="ECO:0000313" key="11">
    <source>
        <dbReference type="Proteomes" id="UP001589814"/>
    </source>
</evidence>
<evidence type="ECO:0000256" key="1">
    <source>
        <dbReference type="ARBA" id="ARBA00004651"/>
    </source>
</evidence>
<feature type="transmembrane region" description="Helical" evidence="8">
    <location>
        <begin position="76"/>
        <end position="102"/>
    </location>
</feature>
<gene>
    <name evidence="10" type="ORF">ACFFHW_00740</name>
</gene>
<sequence>MRILRTRASRRRMRHLLTYAGLLVASVYALFPLAWALATALKPSGEILSDTPTFFTAHPTLAHFREVLFETAFPTYFVNSVIVSLATVVVSLAVGIFAAYAISRLDRTPGIRAIGVAMLVGQMVPVVLLIMPLYQFMQATGLLNTYIALIMTYTVFAIPIITWMMKGFFDTVPIEIEEAARLDGCSRLYIVLRIILPLSTPAIMAAAIYALILAWSEFVLAFTLISDDSMRTLSTGVFSFMGLWTVNWGSLMSAAVLIVLPVAVVFGFTQKYLVSGLTAGSGR</sequence>
<evidence type="ECO:0000256" key="2">
    <source>
        <dbReference type="ARBA" id="ARBA00009047"/>
    </source>
</evidence>
<evidence type="ECO:0000259" key="9">
    <source>
        <dbReference type="PROSITE" id="PS50928"/>
    </source>
</evidence>
<keyword evidence="4" id="KW-1003">Cell membrane</keyword>
<feature type="transmembrane region" description="Helical" evidence="8">
    <location>
        <begin position="114"/>
        <end position="134"/>
    </location>
</feature>
<keyword evidence="7 8" id="KW-0472">Membrane</keyword>
<evidence type="ECO:0000256" key="5">
    <source>
        <dbReference type="ARBA" id="ARBA00022692"/>
    </source>
</evidence>
<dbReference type="PROSITE" id="PS50928">
    <property type="entry name" value="ABC_TM1"/>
    <property type="match status" value="1"/>
</dbReference>
<reference evidence="10 11" key="1">
    <citation type="submission" date="2024-09" db="EMBL/GenBank/DDBJ databases">
        <authorList>
            <person name="Sun Q."/>
            <person name="Mori K."/>
        </authorList>
    </citation>
    <scope>NUCLEOTIDE SEQUENCE [LARGE SCALE GENOMIC DNA]</scope>
    <source>
        <strain evidence="10 11">CCM 7415</strain>
    </source>
</reference>
<proteinExistence type="inferred from homology"/>
<dbReference type="PANTHER" id="PTHR32243:SF18">
    <property type="entry name" value="INNER MEMBRANE ABC TRANSPORTER PERMEASE PROTEIN YCJP"/>
    <property type="match status" value="1"/>
</dbReference>
<evidence type="ECO:0000256" key="4">
    <source>
        <dbReference type="ARBA" id="ARBA00022475"/>
    </source>
</evidence>
<evidence type="ECO:0000256" key="7">
    <source>
        <dbReference type="ARBA" id="ARBA00023136"/>
    </source>
</evidence>
<keyword evidence="3 8" id="KW-0813">Transport</keyword>
<organism evidence="10 11">
    <name type="scientific">Kushneria aurantia</name>
    <dbReference type="NCBI Taxonomy" id="504092"/>
    <lineage>
        <taxon>Bacteria</taxon>
        <taxon>Pseudomonadati</taxon>
        <taxon>Pseudomonadota</taxon>
        <taxon>Gammaproteobacteria</taxon>
        <taxon>Oceanospirillales</taxon>
        <taxon>Halomonadaceae</taxon>
        <taxon>Kushneria</taxon>
    </lineage>
</organism>
<comment type="similarity">
    <text evidence="2">Belongs to the binding-protein-dependent transport system permease family. MalFG subfamily.</text>
</comment>
<dbReference type="Proteomes" id="UP001589814">
    <property type="component" value="Unassembled WGS sequence"/>
</dbReference>
<dbReference type="CDD" id="cd06261">
    <property type="entry name" value="TM_PBP2"/>
    <property type="match status" value="1"/>
</dbReference>
<dbReference type="Gene3D" id="1.10.3720.10">
    <property type="entry name" value="MetI-like"/>
    <property type="match status" value="1"/>
</dbReference>
<keyword evidence="6 8" id="KW-1133">Transmembrane helix</keyword>
<dbReference type="InterPro" id="IPR000515">
    <property type="entry name" value="MetI-like"/>
</dbReference>
<dbReference type="InterPro" id="IPR035906">
    <property type="entry name" value="MetI-like_sf"/>
</dbReference>
<evidence type="ECO:0000256" key="6">
    <source>
        <dbReference type="ARBA" id="ARBA00022989"/>
    </source>
</evidence>
<keyword evidence="11" id="KW-1185">Reference proteome</keyword>
<evidence type="ECO:0000256" key="8">
    <source>
        <dbReference type="RuleBase" id="RU363032"/>
    </source>
</evidence>
<dbReference type="RefSeq" id="WP_033195719.1">
    <property type="nucleotide sequence ID" value="NZ_JBHLVX010000002.1"/>
</dbReference>
<dbReference type="InterPro" id="IPR050901">
    <property type="entry name" value="BP-dep_ABC_trans_perm"/>
</dbReference>
<comment type="caution">
    <text evidence="10">The sequence shown here is derived from an EMBL/GenBank/DDBJ whole genome shotgun (WGS) entry which is preliminary data.</text>
</comment>
<evidence type="ECO:0000256" key="3">
    <source>
        <dbReference type="ARBA" id="ARBA00022448"/>
    </source>
</evidence>
<dbReference type="EMBL" id="JBHLVX010000002">
    <property type="protein sequence ID" value="MFC0266534.1"/>
    <property type="molecule type" value="Genomic_DNA"/>
</dbReference>